<evidence type="ECO:0000256" key="1">
    <source>
        <dbReference type="ARBA" id="ARBA00006153"/>
    </source>
</evidence>
<dbReference type="SUPFAM" id="SSF55031">
    <property type="entry name" value="Bacterial exopeptidase dimerisation domain"/>
    <property type="match status" value="1"/>
</dbReference>
<dbReference type="GO" id="GO:0046872">
    <property type="term" value="F:metal ion binding"/>
    <property type="evidence" value="ECO:0007669"/>
    <property type="project" value="UniProtKB-KW"/>
</dbReference>
<dbReference type="InterPro" id="IPR017439">
    <property type="entry name" value="Amidohydrolase"/>
</dbReference>
<dbReference type="Gene3D" id="3.30.70.360">
    <property type="match status" value="1"/>
</dbReference>
<feature type="binding site" evidence="3">
    <location>
        <position position="357"/>
    </location>
    <ligand>
        <name>Mn(2+)</name>
        <dbReference type="ChEBI" id="CHEBI:29035"/>
        <label>2</label>
    </ligand>
</feature>
<evidence type="ECO:0000256" key="2">
    <source>
        <dbReference type="ARBA" id="ARBA00022801"/>
    </source>
</evidence>
<protein>
    <submittedName>
        <fullName evidence="5">Putative enzyme</fullName>
        <ecNumber evidence="5">3.-.-.-</ecNumber>
    </submittedName>
</protein>
<dbReference type="PANTHER" id="PTHR11014:SF63">
    <property type="entry name" value="METALLOPEPTIDASE, PUTATIVE (AFU_ORTHOLOGUE AFUA_6G09600)-RELATED"/>
    <property type="match status" value="1"/>
</dbReference>
<dbReference type="AlphaFoldDB" id="A0A0S4L7F2"/>
<dbReference type="FunFam" id="3.30.70.360:FF:000014">
    <property type="entry name" value="N-acyl-L-amino acid amidohydrolase"/>
    <property type="match status" value="1"/>
</dbReference>
<dbReference type="Proteomes" id="UP000199032">
    <property type="component" value="Unassembled WGS sequence"/>
</dbReference>
<dbReference type="PANTHER" id="PTHR11014">
    <property type="entry name" value="PEPTIDASE M20 FAMILY MEMBER"/>
    <property type="match status" value="1"/>
</dbReference>
<dbReference type="EC" id="3.-.-.-" evidence="5"/>
<comment type="similarity">
    <text evidence="1">Belongs to the peptidase M20 family.</text>
</comment>
<dbReference type="RefSeq" id="WP_090743913.1">
    <property type="nucleotide sequence ID" value="NZ_CZQA01000001.1"/>
</dbReference>
<dbReference type="EMBL" id="CZQA01000001">
    <property type="protein sequence ID" value="CUS32698.1"/>
    <property type="molecule type" value="Genomic_DNA"/>
</dbReference>
<dbReference type="InterPro" id="IPR036264">
    <property type="entry name" value="Bact_exopeptidase_dim_dom"/>
</dbReference>
<accession>A0A0S4L7F2</accession>
<evidence type="ECO:0000256" key="3">
    <source>
        <dbReference type="PIRSR" id="PIRSR005962-1"/>
    </source>
</evidence>
<dbReference type="CDD" id="cd03886">
    <property type="entry name" value="M20_Acy1"/>
    <property type="match status" value="1"/>
</dbReference>
<feature type="domain" description="Peptidase M20 dimerisation" evidence="4">
    <location>
        <begin position="181"/>
        <end position="275"/>
    </location>
</feature>
<keyword evidence="3" id="KW-0464">Manganese</keyword>
<dbReference type="Pfam" id="PF01546">
    <property type="entry name" value="Peptidase_M20"/>
    <property type="match status" value="1"/>
</dbReference>
<dbReference type="Pfam" id="PF07687">
    <property type="entry name" value="M20_dimer"/>
    <property type="match status" value="1"/>
</dbReference>
<proteinExistence type="inferred from homology"/>
<feature type="binding site" evidence="3">
    <location>
        <position position="101"/>
    </location>
    <ligand>
        <name>Mn(2+)</name>
        <dbReference type="ChEBI" id="CHEBI:29035"/>
        <label>2</label>
    </ligand>
</feature>
<comment type="cofactor">
    <cofactor evidence="3">
        <name>Mn(2+)</name>
        <dbReference type="ChEBI" id="CHEBI:29035"/>
    </cofactor>
    <text evidence="3">The Mn(2+) ion enhances activity.</text>
</comment>
<evidence type="ECO:0000313" key="5">
    <source>
        <dbReference type="EMBL" id="CUS32698.1"/>
    </source>
</evidence>
<dbReference type="NCBIfam" id="TIGR01891">
    <property type="entry name" value="amidohydrolases"/>
    <property type="match status" value="1"/>
</dbReference>
<feature type="binding site" evidence="3">
    <location>
        <position position="134"/>
    </location>
    <ligand>
        <name>Mn(2+)</name>
        <dbReference type="ChEBI" id="CHEBI:29035"/>
        <label>2</label>
    </ligand>
</feature>
<evidence type="ECO:0000259" key="4">
    <source>
        <dbReference type="Pfam" id="PF07687"/>
    </source>
</evidence>
<dbReference type="PIRSF" id="PIRSF005962">
    <property type="entry name" value="Pept_M20D_amidohydro"/>
    <property type="match status" value="1"/>
</dbReference>
<dbReference type="InterPro" id="IPR011650">
    <property type="entry name" value="Peptidase_M20_dimer"/>
</dbReference>
<keyword evidence="6" id="KW-1185">Reference proteome</keyword>
<name>A0A0S4L7F2_9BACT</name>
<dbReference type="OrthoDB" id="9777385at2"/>
<feature type="binding site" evidence="3">
    <location>
        <position position="99"/>
    </location>
    <ligand>
        <name>Mn(2+)</name>
        <dbReference type="ChEBI" id="CHEBI:29035"/>
        <label>2</label>
    </ligand>
</feature>
<keyword evidence="3" id="KW-0479">Metal-binding</keyword>
<organism evidence="5 6">
    <name type="scientific">Candidatus Nitrospira nitrosa</name>
    <dbReference type="NCBI Taxonomy" id="1742972"/>
    <lineage>
        <taxon>Bacteria</taxon>
        <taxon>Pseudomonadati</taxon>
        <taxon>Nitrospirota</taxon>
        <taxon>Nitrospiria</taxon>
        <taxon>Nitrospirales</taxon>
        <taxon>Nitrospiraceae</taxon>
        <taxon>Nitrospira</taxon>
    </lineage>
</organism>
<evidence type="ECO:0000313" key="6">
    <source>
        <dbReference type="Proteomes" id="UP000199032"/>
    </source>
</evidence>
<keyword evidence="2 5" id="KW-0378">Hydrolase</keyword>
<dbReference type="STRING" id="1742972.COMA1_10768"/>
<feature type="binding site" evidence="3">
    <location>
        <position position="158"/>
    </location>
    <ligand>
        <name>Mn(2+)</name>
        <dbReference type="ChEBI" id="CHEBI:29035"/>
        <label>2</label>
    </ligand>
</feature>
<reference evidence="5 6" key="1">
    <citation type="submission" date="2015-10" db="EMBL/GenBank/DDBJ databases">
        <authorList>
            <person name="Gilbert D.G."/>
        </authorList>
    </citation>
    <scope>NUCLEOTIDE SEQUENCE [LARGE SCALE GENOMIC DNA]</scope>
    <source>
        <strain evidence="5">COMA1</strain>
    </source>
</reference>
<dbReference type="Gene3D" id="3.40.630.10">
    <property type="entry name" value="Zn peptidases"/>
    <property type="match status" value="1"/>
</dbReference>
<dbReference type="SUPFAM" id="SSF53187">
    <property type="entry name" value="Zn-dependent exopeptidases"/>
    <property type="match status" value="1"/>
</dbReference>
<gene>
    <name evidence="5" type="ORF">COMA1_10768</name>
</gene>
<dbReference type="InterPro" id="IPR002933">
    <property type="entry name" value="Peptidase_M20"/>
</dbReference>
<sequence>MALVAPELYDKLVTVRRELHRYPELSGQEARTATVISRFLHELGIHHRTNVAGHGVVADIHGRSGVPCVVLRADTDALPIQEETGLEFASAHNGIMHACGHDGHTTMLLGAAALLSQEKGLAAPVRLIFQPAEEKGIGAIAMIQEGALSGAGLVFGGHLDRHYRPGTIVVSEGPVNASSDNFAIEIIGQGAHGARPHESIDAVVVGSLMIMALQTIVSREVDPARPSVVSVGQFHAGTAPNVIAGQAKLEGTVRAQDPAVRRQLLSSVRRIAESIAQLHGAKIHVTVTEGTPPLVNDAVMAGLARQAAIEAVGEANVLPLKTANMGAEDFSYYLEKIPGAYVRFGSQVPGREGYPAHSSKFDFDEEALAVGAVYYRAIARIAGQQLRQHSTSS</sequence>
<dbReference type="GO" id="GO:0016787">
    <property type="term" value="F:hydrolase activity"/>
    <property type="evidence" value="ECO:0007669"/>
    <property type="project" value="UniProtKB-KW"/>
</dbReference>